<keyword evidence="4" id="KW-0653">Protein transport</keyword>
<dbReference type="GO" id="GO:0031902">
    <property type="term" value="C:late endosome membrane"/>
    <property type="evidence" value="ECO:0007669"/>
    <property type="project" value="TreeGrafter"/>
</dbReference>
<evidence type="ECO:0000259" key="9">
    <source>
        <dbReference type="PROSITE" id="PS50192"/>
    </source>
</evidence>
<evidence type="ECO:0000256" key="4">
    <source>
        <dbReference type="ARBA" id="ARBA00022927"/>
    </source>
</evidence>
<dbReference type="OrthoDB" id="19261at2759"/>
<feature type="domain" description="T-SNARE coiled-coil homology" evidence="9">
    <location>
        <begin position="123"/>
        <end position="185"/>
    </location>
</feature>
<dbReference type="GO" id="GO:0005794">
    <property type="term" value="C:Golgi apparatus"/>
    <property type="evidence" value="ECO:0007669"/>
    <property type="project" value="TreeGrafter"/>
</dbReference>
<dbReference type="Proteomes" id="UP000789595">
    <property type="component" value="Unassembled WGS sequence"/>
</dbReference>
<evidence type="ECO:0000256" key="5">
    <source>
        <dbReference type="ARBA" id="ARBA00022989"/>
    </source>
</evidence>
<dbReference type="InterPro" id="IPR000727">
    <property type="entry name" value="T_SNARE_dom"/>
</dbReference>
<comment type="caution">
    <text evidence="10">The sequence shown here is derived from an EMBL/GenBank/DDBJ whole genome shotgun (WGS) entry which is preliminary data.</text>
</comment>
<proteinExistence type="predicted"/>
<evidence type="ECO:0000256" key="2">
    <source>
        <dbReference type="ARBA" id="ARBA00022448"/>
    </source>
</evidence>
<feature type="coiled-coil region" evidence="7">
    <location>
        <begin position="68"/>
        <end position="95"/>
    </location>
</feature>
<evidence type="ECO:0000256" key="6">
    <source>
        <dbReference type="ARBA" id="ARBA00023136"/>
    </source>
</evidence>
<dbReference type="PANTHER" id="PTHR21230">
    <property type="entry name" value="VESICLE TRANSPORT V-SNARE PROTEIN VTI1-RELATED"/>
    <property type="match status" value="1"/>
</dbReference>
<dbReference type="GO" id="GO:0005789">
    <property type="term" value="C:endoplasmic reticulum membrane"/>
    <property type="evidence" value="ECO:0007669"/>
    <property type="project" value="TreeGrafter"/>
</dbReference>
<protein>
    <recommendedName>
        <fullName evidence="9">t-SNARE coiled-coil homology domain-containing protein</fullName>
    </recommendedName>
</protein>
<dbReference type="GO" id="GO:0012507">
    <property type="term" value="C:ER to Golgi transport vesicle membrane"/>
    <property type="evidence" value="ECO:0007669"/>
    <property type="project" value="TreeGrafter"/>
</dbReference>
<dbReference type="PROSITE" id="PS50192">
    <property type="entry name" value="T_SNARE"/>
    <property type="match status" value="1"/>
</dbReference>
<evidence type="ECO:0000256" key="3">
    <source>
        <dbReference type="ARBA" id="ARBA00022692"/>
    </source>
</evidence>
<dbReference type="Gene3D" id="1.20.5.110">
    <property type="match status" value="1"/>
</dbReference>
<keyword evidence="11" id="KW-1185">Reference proteome</keyword>
<evidence type="ECO:0000313" key="10">
    <source>
        <dbReference type="EMBL" id="CAH0367622.1"/>
    </source>
</evidence>
<dbReference type="GO" id="GO:0031201">
    <property type="term" value="C:SNARE complex"/>
    <property type="evidence" value="ECO:0007669"/>
    <property type="project" value="InterPro"/>
</dbReference>
<keyword evidence="5 8" id="KW-1133">Transmembrane helix</keyword>
<dbReference type="GO" id="GO:0015031">
    <property type="term" value="P:protein transport"/>
    <property type="evidence" value="ECO:0007669"/>
    <property type="project" value="UniProtKB-KW"/>
</dbReference>
<dbReference type="EMBL" id="CAKKNE010000002">
    <property type="protein sequence ID" value="CAH0367622.1"/>
    <property type="molecule type" value="Genomic_DNA"/>
</dbReference>
<accession>A0A8J2SIW3</accession>
<evidence type="ECO:0000256" key="1">
    <source>
        <dbReference type="ARBA" id="ARBA00004211"/>
    </source>
</evidence>
<gene>
    <name evidence="10" type="ORF">PECAL_2P06540</name>
</gene>
<evidence type="ECO:0000256" key="7">
    <source>
        <dbReference type="SAM" id="Coils"/>
    </source>
</evidence>
<dbReference type="AlphaFoldDB" id="A0A8J2SIW3"/>
<feature type="transmembrane region" description="Helical" evidence="8">
    <location>
        <begin position="194"/>
        <end position="215"/>
    </location>
</feature>
<keyword evidence="7" id="KW-0175">Coiled coil</keyword>
<dbReference type="PANTHER" id="PTHR21230:SF79">
    <property type="entry name" value="T-SNARE COILED-COIL HOMOLOGY DOMAIN-CONTAINING PROTEIN"/>
    <property type="match status" value="1"/>
</dbReference>
<reference evidence="10" key="1">
    <citation type="submission" date="2021-11" db="EMBL/GenBank/DDBJ databases">
        <authorList>
            <consortium name="Genoscope - CEA"/>
            <person name="William W."/>
        </authorList>
    </citation>
    <scope>NUCLEOTIDE SEQUENCE</scope>
</reference>
<dbReference type="GO" id="GO:0000149">
    <property type="term" value="F:SNARE binding"/>
    <property type="evidence" value="ECO:0007669"/>
    <property type="project" value="TreeGrafter"/>
</dbReference>
<evidence type="ECO:0000313" key="11">
    <source>
        <dbReference type="Proteomes" id="UP000789595"/>
    </source>
</evidence>
<dbReference type="GO" id="GO:0005484">
    <property type="term" value="F:SNAP receptor activity"/>
    <property type="evidence" value="ECO:0007669"/>
    <property type="project" value="InterPro"/>
</dbReference>
<evidence type="ECO:0000256" key="8">
    <source>
        <dbReference type="SAM" id="Phobius"/>
    </source>
</evidence>
<keyword evidence="6 8" id="KW-0472">Membrane</keyword>
<comment type="subcellular location">
    <subcellularLocation>
        <location evidence="1">Membrane</location>
        <topology evidence="1">Single-pass type IV membrane protein</topology>
    </subcellularLocation>
</comment>
<dbReference type="CDD" id="cd15861">
    <property type="entry name" value="SNARE_SNAP25N_23N_29N_SEC9N"/>
    <property type="match status" value="1"/>
</dbReference>
<sequence>MSTDIDYWSDSYRSSIDDADRLVTSLGACEPDERLSIIDAADAKLKRAGGIKKSYKLELRLLRDRELKRNYEESLRELDDRRDELKRRVEEHRERTERSTLLQETPAAFGEHKGNDYYLDKAHSLQDKTENTLERTTQMIEASKEVGASTLSELERQQDQIKDVSADIMLIEDNLSRADRLIRNFTKRMMTDKLIMGFAFLNMCALTGIIVYCVVTGKVLGDDKKKDKEEGPDESERRLFLRGGGYGYG</sequence>
<dbReference type="InterPro" id="IPR044766">
    <property type="entry name" value="NPSN/SNAP25-like_N_SNARE"/>
</dbReference>
<name>A0A8J2SIW3_9STRA</name>
<keyword evidence="2" id="KW-0813">Transport</keyword>
<keyword evidence="3 8" id="KW-0812">Transmembrane</keyword>
<dbReference type="GO" id="GO:0006906">
    <property type="term" value="P:vesicle fusion"/>
    <property type="evidence" value="ECO:0007669"/>
    <property type="project" value="TreeGrafter"/>
</dbReference>
<dbReference type="SUPFAM" id="SSF58038">
    <property type="entry name" value="SNARE fusion complex"/>
    <property type="match status" value="1"/>
</dbReference>
<organism evidence="10 11">
    <name type="scientific">Pelagomonas calceolata</name>
    <dbReference type="NCBI Taxonomy" id="35677"/>
    <lineage>
        <taxon>Eukaryota</taxon>
        <taxon>Sar</taxon>
        <taxon>Stramenopiles</taxon>
        <taxon>Ochrophyta</taxon>
        <taxon>Pelagophyceae</taxon>
        <taxon>Pelagomonadales</taxon>
        <taxon>Pelagomonadaceae</taxon>
        <taxon>Pelagomonas</taxon>
    </lineage>
</organism>